<dbReference type="GO" id="GO:0004222">
    <property type="term" value="F:metalloendopeptidase activity"/>
    <property type="evidence" value="ECO:0007669"/>
    <property type="project" value="UniProtKB-UniRule"/>
</dbReference>
<evidence type="ECO:0000256" key="5">
    <source>
        <dbReference type="ARBA" id="ARBA00023049"/>
    </source>
</evidence>
<dbReference type="Gene3D" id="3.40.390.10">
    <property type="entry name" value="Collagenase (Catalytic Domain)"/>
    <property type="match status" value="1"/>
</dbReference>
<evidence type="ECO:0000256" key="2">
    <source>
        <dbReference type="ARBA" id="ARBA00022723"/>
    </source>
</evidence>
<keyword evidence="1 7" id="KW-0645">Protease</keyword>
<comment type="cofactor">
    <cofactor evidence="7">
        <name>Zn(2+)</name>
        <dbReference type="ChEBI" id="CHEBI:29105"/>
    </cofactor>
    <text evidence="7">Binds 1 zinc ion per subunit.</text>
</comment>
<comment type="caution">
    <text evidence="6">Lacks conserved residue(s) required for the propagation of feature annotation.</text>
</comment>
<evidence type="ECO:0000313" key="9">
    <source>
        <dbReference type="Proteomes" id="UP000046392"/>
    </source>
</evidence>
<proteinExistence type="predicted"/>
<dbReference type="PANTHER" id="PTHR10127:SF780">
    <property type="entry name" value="METALLOENDOPEPTIDASE"/>
    <property type="match status" value="1"/>
</dbReference>
<dbReference type="SUPFAM" id="SSF55486">
    <property type="entry name" value="Metalloproteases ('zincins'), catalytic domain"/>
    <property type="match status" value="1"/>
</dbReference>
<feature type="domain" description="Peptidase M12A" evidence="8">
    <location>
        <begin position="1"/>
        <end position="158"/>
    </location>
</feature>
<dbReference type="Proteomes" id="UP000046392">
    <property type="component" value="Unplaced"/>
</dbReference>
<dbReference type="AlphaFoldDB" id="A0A0N5C8R9"/>
<keyword evidence="3 7" id="KW-0378">Hydrolase</keyword>
<dbReference type="InterPro" id="IPR024079">
    <property type="entry name" value="MetalloPept_cat_dom_sf"/>
</dbReference>
<dbReference type="EC" id="3.4.24.-" evidence="7"/>
<keyword evidence="5 7" id="KW-0482">Metalloprotease</keyword>
<reference evidence="10" key="1">
    <citation type="submission" date="2017-02" db="UniProtKB">
        <authorList>
            <consortium name="WormBaseParasite"/>
        </authorList>
    </citation>
    <scope>IDENTIFICATION</scope>
</reference>
<sequence>MGNLNLTLPIKYFIRFLFILNTENRVFVGPSVKNMSQPIAFSPNCNHNVGCILNLIGHALGISYTHSRPDRNNYIKIIYEDIGQMDRYIFQKMPNQNDLTCGISYDYGSLMHEKKMCRKHHNEKIFETKLSPYYIYMLGQRYALIFNDVKLLNCYYCSNICKNKKLKCYSNGYGSPNNCNEFRCPNSYSGRTCKEVPKISKNCGKIKSAVSRKSKTIKRKGKKTCTYHIGAKQK</sequence>
<protein>
    <recommendedName>
        <fullName evidence="7">Metalloendopeptidase</fullName>
        <ecNumber evidence="7">3.4.24.-</ecNumber>
    </recommendedName>
</protein>
<organism evidence="9 10">
    <name type="scientific">Strongyloides papillosus</name>
    <name type="common">Intestinal threadworm</name>
    <dbReference type="NCBI Taxonomy" id="174720"/>
    <lineage>
        <taxon>Eukaryota</taxon>
        <taxon>Metazoa</taxon>
        <taxon>Ecdysozoa</taxon>
        <taxon>Nematoda</taxon>
        <taxon>Chromadorea</taxon>
        <taxon>Rhabditida</taxon>
        <taxon>Tylenchina</taxon>
        <taxon>Panagrolaimomorpha</taxon>
        <taxon>Strongyloidoidea</taxon>
        <taxon>Strongyloididae</taxon>
        <taxon>Strongyloides</taxon>
    </lineage>
</organism>
<dbReference type="PANTHER" id="PTHR10127">
    <property type="entry name" value="DISCOIDIN, CUB, EGF, LAMININ , AND ZINC METALLOPROTEASE DOMAIN CONTAINING"/>
    <property type="match status" value="1"/>
</dbReference>
<keyword evidence="2 7" id="KW-0479">Metal-binding</keyword>
<dbReference type="InterPro" id="IPR001506">
    <property type="entry name" value="Peptidase_M12A"/>
</dbReference>
<dbReference type="PRINTS" id="PR00480">
    <property type="entry name" value="ASTACIN"/>
</dbReference>
<dbReference type="Pfam" id="PF01400">
    <property type="entry name" value="Astacin"/>
    <property type="match status" value="1"/>
</dbReference>
<evidence type="ECO:0000259" key="8">
    <source>
        <dbReference type="PROSITE" id="PS51864"/>
    </source>
</evidence>
<accession>A0A0N5C8R9</accession>
<evidence type="ECO:0000256" key="4">
    <source>
        <dbReference type="ARBA" id="ARBA00022833"/>
    </source>
</evidence>
<evidence type="ECO:0000313" key="10">
    <source>
        <dbReference type="WBParaSite" id="SPAL_0001431000.1"/>
    </source>
</evidence>
<keyword evidence="4 7" id="KW-0862">Zinc</keyword>
<dbReference type="GO" id="GO:0006508">
    <property type="term" value="P:proteolysis"/>
    <property type="evidence" value="ECO:0007669"/>
    <property type="project" value="UniProtKB-KW"/>
</dbReference>
<keyword evidence="9" id="KW-1185">Reference proteome</keyword>
<evidence type="ECO:0000256" key="3">
    <source>
        <dbReference type="ARBA" id="ARBA00022801"/>
    </source>
</evidence>
<evidence type="ECO:0000256" key="1">
    <source>
        <dbReference type="ARBA" id="ARBA00022670"/>
    </source>
</evidence>
<dbReference type="PROSITE" id="PS51864">
    <property type="entry name" value="ASTACIN"/>
    <property type="match status" value="1"/>
</dbReference>
<evidence type="ECO:0000256" key="6">
    <source>
        <dbReference type="PROSITE-ProRule" id="PRU01211"/>
    </source>
</evidence>
<dbReference type="GO" id="GO:0046872">
    <property type="term" value="F:metal ion binding"/>
    <property type="evidence" value="ECO:0007669"/>
    <property type="project" value="UniProtKB-KW"/>
</dbReference>
<evidence type="ECO:0000256" key="7">
    <source>
        <dbReference type="RuleBase" id="RU361183"/>
    </source>
</evidence>
<dbReference type="WBParaSite" id="SPAL_0001431000.1">
    <property type="protein sequence ID" value="SPAL_0001431000.1"/>
    <property type="gene ID" value="SPAL_0001431000"/>
</dbReference>
<name>A0A0N5C8R9_STREA</name>